<evidence type="ECO:0000313" key="1">
    <source>
        <dbReference type="EMBL" id="MBW90446.1"/>
    </source>
</evidence>
<sequence>MKSTPPTKWLSYEDKSNKESTEKLESFIGVKINSRR</sequence>
<protein>
    <submittedName>
        <fullName evidence="1">Uncharacterized protein</fullName>
    </submittedName>
</protein>
<organism evidence="1">
    <name type="scientific">Rhizophora mucronata</name>
    <name type="common">Asiatic mangrove</name>
    <dbReference type="NCBI Taxonomy" id="61149"/>
    <lineage>
        <taxon>Eukaryota</taxon>
        <taxon>Viridiplantae</taxon>
        <taxon>Streptophyta</taxon>
        <taxon>Embryophyta</taxon>
        <taxon>Tracheophyta</taxon>
        <taxon>Spermatophyta</taxon>
        <taxon>Magnoliopsida</taxon>
        <taxon>eudicotyledons</taxon>
        <taxon>Gunneridae</taxon>
        <taxon>Pentapetalae</taxon>
        <taxon>rosids</taxon>
        <taxon>fabids</taxon>
        <taxon>Malpighiales</taxon>
        <taxon>Rhizophoraceae</taxon>
        <taxon>Rhizophora</taxon>
    </lineage>
</organism>
<accession>A0A2P2JAC9</accession>
<name>A0A2P2JAC9_RHIMU</name>
<reference evidence="1" key="1">
    <citation type="submission" date="2018-02" db="EMBL/GenBank/DDBJ databases">
        <title>Rhizophora mucronata_Transcriptome.</title>
        <authorList>
            <person name="Meera S.P."/>
            <person name="Sreeshan A."/>
            <person name="Augustine A."/>
        </authorList>
    </citation>
    <scope>NUCLEOTIDE SEQUENCE</scope>
    <source>
        <tissue evidence="1">Leaf</tissue>
    </source>
</reference>
<dbReference type="AlphaFoldDB" id="A0A2P2JAC9"/>
<dbReference type="EMBL" id="GGEC01009963">
    <property type="protein sequence ID" value="MBW90446.1"/>
    <property type="molecule type" value="Transcribed_RNA"/>
</dbReference>
<proteinExistence type="predicted"/>